<evidence type="ECO:0000256" key="1">
    <source>
        <dbReference type="ARBA" id="ARBA00022603"/>
    </source>
</evidence>
<dbReference type="PANTHER" id="PTHR43191">
    <property type="entry name" value="RRNA METHYLTRANSFERASE 3"/>
    <property type="match status" value="1"/>
</dbReference>
<keyword evidence="2" id="KW-0808">Transferase</keyword>
<dbReference type="InterPro" id="IPR051259">
    <property type="entry name" value="rRNA_Methyltransferase"/>
</dbReference>
<keyword evidence="6" id="KW-1185">Reference proteome</keyword>
<feature type="compositionally biased region" description="Acidic residues" evidence="3">
    <location>
        <begin position="219"/>
        <end position="232"/>
    </location>
</feature>
<dbReference type="SUPFAM" id="SSF75217">
    <property type="entry name" value="alpha/beta knot"/>
    <property type="match status" value="1"/>
</dbReference>
<feature type="region of interest" description="Disordered" evidence="3">
    <location>
        <begin position="1"/>
        <end position="21"/>
    </location>
</feature>
<reference evidence="5" key="1">
    <citation type="submission" date="2021-02" db="EMBL/GenBank/DDBJ databases">
        <authorList>
            <person name="Dougan E. K."/>
            <person name="Rhodes N."/>
            <person name="Thang M."/>
            <person name="Chan C."/>
        </authorList>
    </citation>
    <scope>NUCLEOTIDE SEQUENCE</scope>
</reference>
<comment type="caution">
    <text evidence="5">The sequence shown here is derived from an EMBL/GenBank/DDBJ whole genome shotgun (WGS) entry which is preliminary data.</text>
</comment>
<evidence type="ECO:0000256" key="2">
    <source>
        <dbReference type="ARBA" id="ARBA00022679"/>
    </source>
</evidence>
<dbReference type="Proteomes" id="UP000604046">
    <property type="component" value="Unassembled WGS sequence"/>
</dbReference>
<dbReference type="OrthoDB" id="270651at2759"/>
<dbReference type="InterPro" id="IPR029028">
    <property type="entry name" value="Alpha/beta_knot_MTases"/>
</dbReference>
<evidence type="ECO:0000313" key="6">
    <source>
        <dbReference type="Proteomes" id="UP000604046"/>
    </source>
</evidence>
<dbReference type="GO" id="GO:0006396">
    <property type="term" value="P:RNA processing"/>
    <property type="evidence" value="ECO:0007669"/>
    <property type="project" value="InterPro"/>
</dbReference>
<feature type="domain" description="tRNA/rRNA methyltransferase SpoU type" evidence="4">
    <location>
        <begin position="26"/>
        <end position="162"/>
    </location>
</feature>
<evidence type="ECO:0000256" key="3">
    <source>
        <dbReference type="SAM" id="MobiDB-lite"/>
    </source>
</evidence>
<evidence type="ECO:0000259" key="4">
    <source>
        <dbReference type="Pfam" id="PF00588"/>
    </source>
</evidence>
<dbReference type="InterPro" id="IPR001537">
    <property type="entry name" value="SpoU_MeTrfase"/>
</dbReference>
<name>A0A812J8Z0_9DINO</name>
<dbReference type="GO" id="GO:0008173">
    <property type="term" value="F:RNA methyltransferase activity"/>
    <property type="evidence" value="ECO:0007669"/>
    <property type="project" value="InterPro"/>
</dbReference>
<feature type="region of interest" description="Disordered" evidence="3">
    <location>
        <begin position="181"/>
        <end position="232"/>
    </location>
</feature>
<dbReference type="EMBL" id="CAJNDS010000391">
    <property type="protein sequence ID" value="CAE7200987.1"/>
    <property type="molecule type" value="Genomic_DNA"/>
</dbReference>
<gene>
    <name evidence="5" type="primary">ysgA</name>
    <name evidence="5" type="ORF">SNAT2548_LOCUS5988</name>
</gene>
<dbReference type="AlphaFoldDB" id="A0A812J8Z0"/>
<sequence>MESSEALVPEAAAPSKPKEPKRPESFLLIYNVSKKQNFGTLLRSACAFGVSEVLVVGAKKISTFGNQGTAAHANVRHFDTLQAAKDDLRSRGAQICGIEIDDTAQPVTSHPFGGSTAFMLGNEGEGMSTAQKEVCDSFVYIPQFTGATASLNVAIAGSIVLHHFATWAGMQEHPRSGEKFVVEAPRGTLEKFQNPTEAEREEMERKRAERAAKRRKEQEPEEAETGDGDSEP</sequence>
<dbReference type="PANTHER" id="PTHR43191:SF7">
    <property type="entry name" value="OBP33PEP LIKE PROTEIN"/>
    <property type="match status" value="1"/>
</dbReference>
<organism evidence="5 6">
    <name type="scientific">Symbiodinium natans</name>
    <dbReference type="NCBI Taxonomy" id="878477"/>
    <lineage>
        <taxon>Eukaryota</taxon>
        <taxon>Sar</taxon>
        <taxon>Alveolata</taxon>
        <taxon>Dinophyceae</taxon>
        <taxon>Suessiales</taxon>
        <taxon>Symbiodiniaceae</taxon>
        <taxon>Symbiodinium</taxon>
    </lineage>
</organism>
<protein>
    <submittedName>
        <fullName evidence="5">YsgA protein</fullName>
    </submittedName>
</protein>
<dbReference type="Gene3D" id="3.40.1280.10">
    <property type="match status" value="1"/>
</dbReference>
<keyword evidence="1" id="KW-0489">Methyltransferase</keyword>
<dbReference type="GO" id="GO:0003723">
    <property type="term" value="F:RNA binding"/>
    <property type="evidence" value="ECO:0007669"/>
    <property type="project" value="InterPro"/>
</dbReference>
<evidence type="ECO:0000313" key="5">
    <source>
        <dbReference type="EMBL" id="CAE7200987.1"/>
    </source>
</evidence>
<dbReference type="GO" id="GO:0032259">
    <property type="term" value="P:methylation"/>
    <property type="evidence" value="ECO:0007669"/>
    <property type="project" value="UniProtKB-KW"/>
</dbReference>
<dbReference type="InterPro" id="IPR029026">
    <property type="entry name" value="tRNA_m1G_MTases_N"/>
</dbReference>
<dbReference type="Pfam" id="PF00588">
    <property type="entry name" value="SpoU_methylase"/>
    <property type="match status" value="1"/>
</dbReference>
<proteinExistence type="predicted"/>
<dbReference type="CDD" id="cd18096">
    <property type="entry name" value="SpoU-like"/>
    <property type="match status" value="1"/>
</dbReference>
<feature type="compositionally biased region" description="Basic and acidic residues" evidence="3">
    <location>
        <begin position="202"/>
        <end position="211"/>
    </location>
</feature>
<accession>A0A812J8Z0</accession>